<protein>
    <recommendedName>
        <fullName evidence="2">Uncharacterized protein TP-0789 domain-containing protein</fullName>
    </recommendedName>
</protein>
<organism evidence="3 4">
    <name type="scientific">Paraburkholderia metrosideri</name>
    <dbReference type="NCBI Taxonomy" id="580937"/>
    <lineage>
        <taxon>Bacteria</taxon>
        <taxon>Pseudomonadati</taxon>
        <taxon>Pseudomonadota</taxon>
        <taxon>Betaproteobacteria</taxon>
        <taxon>Burkholderiales</taxon>
        <taxon>Burkholderiaceae</taxon>
        <taxon>Paraburkholderia</taxon>
    </lineage>
</organism>
<sequence>MQIFKKTAFLVASLVLASAAYATDSPANTTSTSTLDATQIVAASDRARGGGLNGVQWTIDITGQDSGGPIDKRSYLVRASGEDSLAEATYPPREAGSRLLQNGRSMWFGKATLTKPVSISTRQKMVGPASNGDIASTNYAKDYDATLLRTEQVDGEDAYVLNLVAKSKFVTYDRIVYYVSVSRLVPLKADFYTVSGKIFKTASFEMANRLDIDGRAQPFVSKMSIQDTIEKSNYSLLQYSEVATKKFGADMFNLGSLNRP</sequence>
<dbReference type="InterPro" id="IPR033399">
    <property type="entry name" value="TP_0789-like"/>
</dbReference>
<feature type="signal peptide" evidence="1">
    <location>
        <begin position="1"/>
        <end position="22"/>
    </location>
</feature>
<dbReference type="PIRSF" id="PIRSF028205">
    <property type="entry name" value="UCP028205"/>
    <property type="match status" value="1"/>
</dbReference>
<feature type="domain" description="Uncharacterized protein TP-0789" evidence="2">
    <location>
        <begin position="82"/>
        <end position="259"/>
    </location>
</feature>
<evidence type="ECO:0000259" key="2">
    <source>
        <dbReference type="Pfam" id="PF17131"/>
    </source>
</evidence>
<reference evidence="3 4" key="1">
    <citation type="submission" date="2020-10" db="EMBL/GenBank/DDBJ databases">
        <authorList>
            <person name="Peeters C."/>
        </authorList>
    </citation>
    <scope>NUCLEOTIDE SEQUENCE [LARGE SCALE GENOMIC DNA]</scope>
    <source>
        <strain evidence="3 4">LMG 28140</strain>
    </source>
</reference>
<comment type="caution">
    <text evidence="3">The sequence shown here is derived from an EMBL/GenBank/DDBJ whole genome shotgun (WGS) entry which is preliminary data.</text>
</comment>
<dbReference type="InterPro" id="IPR011220">
    <property type="entry name" value="UCP028205"/>
</dbReference>
<evidence type="ECO:0000256" key="1">
    <source>
        <dbReference type="SAM" id="SignalP"/>
    </source>
</evidence>
<evidence type="ECO:0000313" key="3">
    <source>
        <dbReference type="EMBL" id="CAD6558606.1"/>
    </source>
</evidence>
<keyword evidence="4" id="KW-1185">Reference proteome</keyword>
<gene>
    <name evidence="3" type="ORF">LMG28140_06426</name>
</gene>
<dbReference type="RefSeq" id="WP_201646266.1">
    <property type="nucleotide sequence ID" value="NZ_CAJHCP010000021.1"/>
</dbReference>
<dbReference type="Pfam" id="PF17131">
    <property type="entry name" value="LolA_like"/>
    <property type="match status" value="1"/>
</dbReference>
<keyword evidence="1" id="KW-0732">Signal</keyword>
<evidence type="ECO:0000313" key="4">
    <source>
        <dbReference type="Proteomes" id="UP000598032"/>
    </source>
</evidence>
<dbReference type="CDD" id="cd16329">
    <property type="entry name" value="LolA_like"/>
    <property type="match status" value="1"/>
</dbReference>
<name>A0ABM8P7R8_9BURK</name>
<dbReference type="EMBL" id="CAJHCP010000021">
    <property type="protein sequence ID" value="CAD6558606.1"/>
    <property type="molecule type" value="Genomic_DNA"/>
</dbReference>
<dbReference type="Proteomes" id="UP000598032">
    <property type="component" value="Unassembled WGS sequence"/>
</dbReference>
<dbReference type="Gene3D" id="2.50.20.10">
    <property type="entry name" value="Lipoprotein localisation LolA/LolB/LppX"/>
    <property type="match status" value="1"/>
</dbReference>
<accession>A0ABM8P7R8</accession>
<feature type="chain" id="PRO_5047197972" description="Uncharacterized protein TP-0789 domain-containing protein" evidence="1">
    <location>
        <begin position="23"/>
        <end position="260"/>
    </location>
</feature>
<proteinExistence type="predicted"/>